<dbReference type="RefSeq" id="XP_011397758.1">
    <property type="nucleotide sequence ID" value="XM_011399456.1"/>
</dbReference>
<feature type="region of interest" description="Disordered" evidence="1">
    <location>
        <begin position="26"/>
        <end position="52"/>
    </location>
</feature>
<gene>
    <name evidence="2" type="ORF">F751_1749</name>
</gene>
<proteinExistence type="predicted"/>
<organism evidence="2 3">
    <name type="scientific">Auxenochlorella protothecoides</name>
    <name type="common">Green microalga</name>
    <name type="synonym">Chlorella protothecoides</name>
    <dbReference type="NCBI Taxonomy" id="3075"/>
    <lineage>
        <taxon>Eukaryota</taxon>
        <taxon>Viridiplantae</taxon>
        <taxon>Chlorophyta</taxon>
        <taxon>core chlorophytes</taxon>
        <taxon>Trebouxiophyceae</taxon>
        <taxon>Chlorellales</taxon>
        <taxon>Chlorellaceae</taxon>
        <taxon>Auxenochlorella</taxon>
    </lineage>
</organism>
<protein>
    <submittedName>
        <fullName evidence="2">Uncharacterized protein</fullName>
    </submittedName>
</protein>
<evidence type="ECO:0000313" key="2">
    <source>
        <dbReference type="EMBL" id="KFM24870.1"/>
    </source>
</evidence>
<dbReference type="KEGG" id="apro:F751_1749"/>
<dbReference type="GeneID" id="23613140"/>
<name>A0A087SGL6_AUXPR</name>
<accession>A0A087SGL6</accession>
<reference evidence="2 3" key="1">
    <citation type="journal article" date="2014" name="BMC Genomics">
        <title>Oil accumulation mechanisms of the oleaginous microalga Chlorella protothecoides revealed through its genome, transcriptomes, and proteomes.</title>
        <authorList>
            <person name="Gao C."/>
            <person name="Wang Y."/>
            <person name="Shen Y."/>
            <person name="Yan D."/>
            <person name="He X."/>
            <person name="Dai J."/>
            <person name="Wu Q."/>
        </authorList>
    </citation>
    <scope>NUCLEOTIDE SEQUENCE [LARGE SCALE GENOMIC DNA]</scope>
    <source>
        <strain evidence="2 3">0710</strain>
    </source>
</reference>
<dbReference type="EMBL" id="KL662111">
    <property type="protein sequence ID" value="KFM24870.1"/>
    <property type="molecule type" value="Genomic_DNA"/>
</dbReference>
<dbReference type="Proteomes" id="UP000028924">
    <property type="component" value="Unassembled WGS sequence"/>
</dbReference>
<evidence type="ECO:0000256" key="1">
    <source>
        <dbReference type="SAM" id="MobiDB-lite"/>
    </source>
</evidence>
<keyword evidence="3" id="KW-1185">Reference proteome</keyword>
<evidence type="ECO:0000313" key="3">
    <source>
        <dbReference type="Proteomes" id="UP000028924"/>
    </source>
</evidence>
<dbReference type="AlphaFoldDB" id="A0A087SGL6"/>
<sequence length="114" mass="12149">MQAGEPMAPRASPASCRTLCERGKRGVGDEVVSRPHGGQRHPKVQQARPCSSHGPCLLATDTHQHTWAWPNKHKGAIPCAGPTWGARRCRAGCFPGSGLLRGPASAPNRMLPRA</sequence>